<gene>
    <name evidence="2" type="ORF">INP51_12875</name>
</gene>
<evidence type="ECO:0000259" key="1">
    <source>
        <dbReference type="Pfam" id="PF04230"/>
    </source>
</evidence>
<evidence type="ECO:0000313" key="2">
    <source>
        <dbReference type="EMBL" id="QOV18871.1"/>
    </source>
</evidence>
<dbReference type="Proteomes" id="UP000593601">
    <property type="component" value="Chromosome"/>
</dbReference>
<reference evidence="2 3" key="1">
    <citation type="submission" date="2020-10" db="EMBL/GenBank/DDBJ databases">
        <title>Blautia liquoris sp.nov., isolated from the mud in a fermentation cellar used for the production of Chinese strong-flavoured liquor.</title>
        <authorList>
            <person name="Lu L."/>
        </authorList>
    </citation>
    <scope>NUCLEOTIDE SEQUENCE [LARGE SCALE GENOMIC DNA]</scope>
    <source>
        <strain evidence="2 3">LZLJ-3</strain>
    </source>
</reference>
<keyword evidence="3" id="KW-1185">Reference proteome</keyword>
<dbReference type="AlphaFoldDB" id="A0A7M2RFU6"/>
<sequence>MNAGLITYHAAYNYGSVLQAFATQVMLERLGCKCHVINYRFKGQKDFYTIVRTKYGLKIFLLDAIQFPAFKDKRIRQNKFESFIGKNLNLTELIDDPDNMEQIANLFDIYISGGDQIWSKYSSELYHEDWRWMNPYLLVFTNKKKISYATSIGSMNRDDLFRIKSALCKYSHIAVRENSAAETLSNFLSRKINYVLDPTLLLDAHDYNSLIELPRYNEKFILYYTLRGFKEVSRQRKDLLKLSVKYQMPIYAITPFCYFLNSKNYINVISAGIEEFLGYIKSSQLVITDSFHGSAFSIIFQKKFYSICKGWDTDYRKSELLNCLGLNNRISNSISDCDIVLDIDYCEVEQKLNELKKESLKYLNNALES</sequence>
<dbReference type="EMBL" id="CP063304">
    <property type="protein sequence ID" value="QOV18871.1"/>
    <property type="molecule type" value="Genomic_DNA"/>
</dbReference>
<dbReference type="InterPro" id="IPR007345">
    <property type="entry name" value="Polysacch_pyruvyl_Trfase"/>
</dbReference>
<proteinExistence type="predicted"/>
<dbReference type="GO" id="GO:0016740">
    <property type="term" value="F:transferase activity"/>
    <property type="evidence" value="ECO:0007669"/>
    <property type="project" value="UniProtKB-KW"/>
</dbReference>
<keyword evidence="2" id="KW-0808">Transferase</keyword>
<organism evidence="2 3">
    <name type="scientific">Blautia liquoris</name>
    <dbReference type="NCBI Taxonomy" id="2779518"/>
    <lineage>
        <taxon>Bacteria</taxon>
        <taxon>Bacillati</taxon>
        <taxon>Bacillota</taxon>
        <taxon>Clostridia</taxon>
        <taxon>Lachnospirales</taxon>
        <taxon>Lachnospiraceae</taxon>
        <taxon>Blautia</taxon>
    </lineage>
</organism>
<protein>
    <submittedName>
        <fullName evidence="2">Polysaccharide pyruvyl transferase family protein</fullName>
    </submittedName>
</protein>
<dbReference type="RefSeq" id="WP_193735232.1">
    <property type="nucleotide sequence ID" value="NZ_CP063304.1"/>
</dbReference>
<name>A0A7M2RFU6_9FIRM</name>
<accession>A0A7M2RFU6</accession>
<dbReference type="Pfam" id="PF04230">
    <property type="entry name" value="PS_pyruv_trans"/>
    <property type="match status" value="1"/>
</dbReference>
<dbReference type="KEGG" id="bliq:INP51_12875"/>
<feature type="domain" description="Polysaccharide pyruvyl transferase" evidence="1">
    <location>
        <begin position="13"/>
        <end position="307"/>
    </location>
</feature>
<evidence type="ECO:0000313" key="3">
    <source>
        <dbReference type="Proteomes" id="UP000593601"/>
    </source>
</evidence>